<dbReference type="RefSeq" id="WP_141428673.1">
    <property type="nucleotide sequence ID" value="NZ_AP019736.1"/>
</dbReference>
<dbReference type="OrthoDB" id="9807419at2"/>
<dbReference type="Pfam" id="PF00467">
    <property type="entry name" value="KOW"/>
    <property type="match status" value="1"/>
</dbReference>
<keyword evidence="2 8" id="KW-0699">rRNA-binding</keyword>
<name>A0A4Y1X2Y6_9BACT</name>
<protein>
    <recommendedName>
        <fullName evidence="6 8">Large ribosomal subunit protein uL24</fullName>
    </recommendedName>
</protein>
<dbReference type="GO" id="GO:0005840">
    <property type="term" value="C:ribosome"/>
    <property type="evidence" value="ECO:0007669"/>
    <property type="project" value="UniProtKB-KW"/>
</dbReference>
<dbReference type="Gene3D" id="2.30.30.30">
    <property type="match status" value="1"/>
</dbReference>
<dbReference type="GO" id="GO:1990904">
    <property type="term" value="C:ribonucleoprotein complex"/>
    <property type="evidence" value="ECO:0007669"/>
    <property type="project" value="UniProtKB-KW"/>
</dbReference>
<evidence type="ECO:0000259" key="11">
    <source>
        <dbReference type="SMART" id="SM00739"/>
    </source>
</evidence>
<dbReference type="Proteomes" id="UP000319374">
    <property type="component" value="Chromosome"/>
</dbReference>
<dbReference type="InterPro" id="IPR014722">
    <property type="entry name" value="Rib_uL2_dom2"/>
</dbReference>
<evidence type="ECO:0000256" key="6">
    <source>
        <dbReference type="ARBA" id="ARBA00035206"/>
    </source>
</evidence>
<evidence type="ECO:0000313" key="13">
    <source>
        <dbReference type="Proteomes" id="UP000319374"/>
    </source>
</evidence>
<dbReference type="SUPFAM" id="SSF50104">
    <property type="entry name" value="Translation proteins SH3-like domain"/>
    <property type="match status" value="1"/>
</dbReference>
<dbReference type="CDD" id="cd06089">
    <property type="entry name" value="KOW_RPL26"/>
    <property type="match status" value="1"/>
</dbReference>
<dbReference type="AlphaFoldDB" id="A0A4Y1X2Y6"/>
<dbReference type="InterPro" id="IPR041988">
    <property type="entry name" value="Ribosomal_uL24_KOW"/>
</dbReference>
<dbReference type="NCBIfam" id="TIGR01079">
    <property type="entry name" value="rplX_bact"/>
    <property type="match status" value="1"/>
</dbReference>
<dbReference type="FunFam" id="2.30.30.30:FF:000004">
    <property type="entry name" value="50S ribosomal protein L24"/>
    <property type="match status" value="1"/>
</dbReference>
<keyword evidence="3 8" id="KW-0694">RNA-binding</keyword>
<organism evidence="12 13">
    <name type="scientific">Alistipes dispar</name>
    <dbReference type="NCBI Taxonomy" id="2585119"/>
    <lineage>
        <taxon>Bacteria</taxon>
        <taxon>Pseudomonadati</taxon>
        <taxon>Bacteroidota</taxon>
        <taxon>Bacteroidia</taxon>
        <taxon>Bacteroidales</taxon>
        <taxon>Rikenellaceae</taxon>
        <taxon>Alistipes</taxon>
    </lineage>
</organism>
<dbReference type="PROSITE" id="PS01108">
    <property type="entry name" value="RIBOSOMAL_L24"/>
    <property type="match status" value="1"/>
</dbReference>
<evidence type="ECO:0000256" key="2">
    <source>
        <dbReference type="ARBA" id="ARBA00022730"/>
    </source>
</evidence>
<dbReference type="InterPro" id="IPR003256">
    <property type="entry name" value="Ribosomal_uL24"/>
</dbReference>
<evidence type="ECO:0000256" key="8">
    <source>
        <dbReference type="HAMAP-Rule" id="MF_01326"/>
    </source>
</evidence>
<dbReference type="KEGG" id="ada:A5CPEGH6_14670"/>
<feature type="region of interest" description="Disordered" evidence="10">
    <location>
        <begin position="75"/>
        <end position="94"/>
    </location>
</feature>
<comment type="function">
    <text evidence="7 8">One of the proteins that surrounds the polypeptide exit tunnel on the outside of the subunit.</text>
</comment>
<dbReference type="GeneID" id="98673443"/>
<sequence length="107" mass="11590">MSVKLHIKKGDQVQVIAGDSKGQQGKVLKVEVSKQRAIVEGVNIVKKATKPNAKNPQGGILEQEAPIHISNLMLIDPKSGKPTKVGRKKDAKGKLVRYAKKSGEEIK</sequence>
<dbReference type="InterPro" id="IPR057264">
    <property type="entry name" value="Ribosomal_uL24_C"/>
</dbReference>
<comment type="subunit">
    <text evidence="8">Part of the 50S ribosomal subunit.</text>
</comment>
<dbReference type="EMBL" id="AP019736">
    <property type="protein sequence ID" value="BBL06829.1"/>
    <property type="molecule type" value="Genomic_DNA"/>
</dbReference>
<comment type="similarity">
    <text evidence="1 8 9">Belongs to the universal ribosomal protein uL24 family.</text>
</comment>
<evidence type="ECO:0000256" key="7">
    <source>
        <dbReference type="ARBA" id="ARBA00058688"/>
    </source>
</evidence>
<dbReference type="GO" id="GO:0019843">
    <property type="term" value="F:rRNA binding"/>
    <property type="evidence" value="ECO:0007669"/>
    <property type="project" value="UniProtKB-UniRule"/>
</dbReference>
<feature type="compositionally biased region" description="Basic residues" evidence="10">
    <location>
        <begin position="84"/>
        <end position="94"/>
    </location>
</feature>
<dbReference type="HAMAP" id="MF_01326_B">
    <property type="entry name" value="Ribosomal_uL24_B"/>
    <property type="match status" value="1"/>
</dbReference>
<evidence type="ECO:0000256" key="4">
    <source>
        <dbReference type="ARBA" id="ARBA00022980"/>
    </source>
</evidence>
<keyword evidence="13" id="KW-1185">Reference proteome</keyword>
<reference evidence="13" key="1">
    <citation type="submission" date="2019-06" db="EMBL/GenBank/DDBJ databases">
        <title>Alistipes onderdonkii subsp. vulgaris subsp. nov., Alistipes dispar sp. nov. and Alistipes communis sp. nov., isolated from human faeces, and creation of Alistipes onderdonkii subsp. onderdonkii subsp. nov.</title>
        <authorList>
            <person name="Sakamoto M."/>
            <person name="Ikeyama N."/>
            <person name="Ogata Y."/>
            <person name="Suda W."/>
            <person name="Iino T."/>
            <person name="Hattori M."/>
            <person name="Ohkuma M."/>
        </authorList>
    </citation>
    <scope>NUCLEOTIDE SEQUENCE [LARGE SCALE GENOMIC DNA]</scope>
    <source>
        <strain evidence="13">5CPEGH6</strain>
    </source>
</reference>
<dbReference type="GO" id="GO:0003735">
    <property type="term" value="F:structural constituent of ribosome"/>
    <property type="evidence" value="ECO:0007669"/>
    <property type="project" value="InterPro"/>
</dbReference>
<keyword evidence="4 8" id="KW-0689">Ribosomal protein</keyword>
<gene>
    <name evidence="8 12" type="primary">rplX</name>
    <name evidence="12" type="ORF">A5CPEGH6_14670</name>
</gene>
<accession>A0A4Y1X2Y6</accession>
<evidence type="ECO:0000256" key="3">
    <source>
        <dbReference type="ARBA" id="ARBA00022884"/>
    </source>
</evidence>
<dbReference type="InterPro" id="IPR005824">
    <property type="entry name" value="KOW"/>
</dbReference>
<dbReference type="PANTHER" id="PTHR12903">
    <property type="entry name" value="MITOCHONDRIAL RIBOSOMAL PROTEIN L24"/>
    <property type="match status" value="1"/>
</dbReference>
<feature type="domain" description="KOW" evidence="11">
    <location>
        <begin position="6"/>
        <end position="33"/>
    </location>
</feature>
<evidence type="ECO:0000256" key="5">
    <source>
        <dbReference type="ARBA" id="ARBA00023274"/>
    </source>
</evidence>
<dbReference type="InterPro" id="IPR008991">
    <property type="entry name" value="Translation_prot_SH3-like_sf"/>
</dbReference>
<dbReference type="Pfam" id="PF17136">
    <property type="entry name" value="ribosomal_L24"/>
    <property type="match status" value="1"/>
</dbReference>
<proteinExistence type="inferred from homology"/>
<dbReference type="GO" id="GO:0006412">
    <property type="term" value="P:translation"/>
    <property type="evidence" value="ECO:0007669"/>
    <property type="project" value="UniProtKB-UniRule"/>
</dbReference>
<evidence type="ECO:0000256" key="10">
    <source>
        <dbReference type="SAM" id="MobiDB-lite"/>
    </source>
</evidence>
<evidence type="ECO:0000256" key="1">
    <source>
        <dbReference type="ARBA" id="ARBA00010618"/>
    </source>
</evidence>
<keyword evidence="5 8" id="KW-0687">Ribonucleoprotein</keyword>
<evidence type="ECO:0000256" key="9">
    <source>
        <dbReference type="RuleBase" id="RU003477"/>
    </source>
</evidence>
<dbReference type="InterPro" id="IPR005825">
    <property type="entry name" value="Ribosomal_uL24_CS"/>
</dbReference>
<comment type="function">
    <text evidence="8">One of two assembly initiator proteins, it binds directly to the 5'-end of the 23S rRNA, where it nucleates assembly of the 50S subunit.</text>
</comment>
<evidence type="ECO:0000313" key="12">
    <source>
        <dbReference type="EMBL" id="BBL06829.1"/>
    </source>
</evidence>
<dbReference type="SMART" id="SM00739">
    <property type="entry name" value="KOW"/>
    <property type="match status" value="1"/>
</dbReference>